<name>M4Q096_9BACT</name>
<dbReference type="InterPro" id="IPR025112">
    <property type="entry name" value="PCMD"/>
</dbReference>
<feature type="chain" id="PRO_5004056634" description="Putative carbohydrate metabolism domain-containing protein" evidence="1">
    <location>
        <begin position="20"/>
        <end position="317"/>
    </location>
</feature>
<dbReference type="Gene3D" id="2.60.120.890">
    <property type="entry name" value="BT2081, beta-jelly-roll domain"/>
    <property type="match status" value="1"/>
</dbReference>
<reference evidence="3" key="1">
    <citation type="journal article" date="2012" name="Biotechnol. Biofuels">
        <title>Microbial ?-glucosidases from cow rumen metagenome enhance the saccharification of lignocellulose in combination with commercial cellulase cocktail.</title>
        <authorList>
            <person name="Del Pozo M.V."/>
            <person name="Fernandez-Arrojo L."/>
            <person name="Gil-Martinez J."/>
            <person name="Montesinos A."/>
            <person name="Chernikova T.N."/>
            <person name="Nechitaylo T.Y."/>
            <person name="Waliszek A."/>
            <person name="Tortajada M."/>
            <person name="Rojas A."/>
            <person name="Huws S.A."/>
            <person name="Golyshina O.V."/>
            <person name="Newbold C.J."/>
            <person name="Polaina J."/>
            <person name="Ferrer M."/>
            <person name="Golyshin P.N."/>
        </authorList>
    </citation>
    <scope>NUCLEOTIDE SEQUENCE</scope>
</reference>
<organism evidence="3">
    <name type="scientific">uncultured bacterium LAB20</name>
    <dbReference type="NCBI Taxonomy" id="1204709"/>
    <lineage>
        <taxon>Bacteria</taxon>
        <taxon>environmental samples</taxon>
    </lineage>
</organism>
<dbReference type="Pfam" id="PF13201">
    <property type="entry name" value="PCMD"/>
    <property type="match status" value="1"/>
</dbReference>
<dbReference type="AlphaFoldDB" id="M4Q096"/>
<feature type="domain" description="Putative carbohydrate metabolism" evidence="2">
    <location>
        <begin position="66"/>
        <end position="160"/>
    </location>
</feature>
<accession>M4Q096</accession>
<dbReference type="InterPro" id="IPR038653">
    <property type="entry name" value="Put_CMD_sf"/>
</dbReference>
<keyword evidence="1" id="KW-0732">Signal</keyword>
<evidence type="ECO:0000313" key="3">
    <source>
        <dbReference type="EMBL" id="AGH13486.1"/>
    </source>
</evidence>
<sequence>MEKTQVTLLLLVASLPVFAQRTEPVPFGDFEHWTVRHVKESAILGGDVKTLYVVGPDETIEENRVYDYSRTIWASSNAYARVSGITKTSVTVEPENGPTGKCARLETRFASCRVAGLVDIKVLATGALYWGKMLEPVTGVKNPYAFMDWGIPFTKRPSALVLDGKAELPDTGVLVRGTTFTHKEFPGDDPCQIMLILQQRWEDAEGNVHALRVGTAFRRIARSTDGWVRNLRVPVTYGDASRQSGYRDYMGLLQGSRALYTVNSRGQRKPILEEGWAEPDAPVTHAVLQIMAGSRGAFVGALGNTLWVDNVRLEYPQ</sequence>
<protein>
    <recommendedName>
        <fullName evidence="2">Putative carbohydrate metabolism domain-containing protein</fullName>
    </recommendedName>
</protein>
<dbReference type="EMBL" id="JX163906">
    <property type="protein sequence ID" value="AGH13486.1"/>
    <property type="molecule type" value="Genomic_DNA"/>
</dbReference>
<feature type="signal peptide" evidence="1">
    <location>
        <begin position="1"/>
        <end position="19"/>
    </location>
</feature>
<evidence type="ECO:0000256" key="1">
    <source>
        <dbReference type="SAM" id="SignalP"/>
    </source>
</evidence>
<proteinExistence type="predicted"/>
<evidence type="ECO:0000259" key="2">
    <source>
        <dbReference type="Pfam" id="PF13201"/>
    </source>
</evidence>